<dbReference type="SUPFAM" id="SSF52266">
    <property type="entry name" value="SGNH hydrolase"/>
    <property type="match status" value="1"/>
</dbReference>
<evidence type="ECO:0000259" key="1">
    <source>
        <dbReference type="Pfam" id="PF13472"/>
    </source>
</evidence>
<dbReference type="Gene3D" id="3.40.50.1110">
    <property type="entry name" value="SGNH hydrolase"/>
    <property type="match status" value="1"/>
</dbReference>
<proteinExistence type="predicted"/>
<keyword evidence="3" id="KW-1185">Reference proteome</keyword>
<comment type="caution">
    <text evidence="2">The sequence shown here is derived from an EMBL/GenBank/DDBJ whole genome shotgun (WGS) entry which is preliminary data.</text>
</comment>
<dbReference type="InterPro" id="IPR036514">
    <property type="entry name" value="SGNH_hydro_sf"/>
</dbReference>
<feature type="domain" description="SGNH hydrolase-type esterase" evidence="1">
    <location>
        <begin position="31"/>
        <end position="201"/>
    </location>
</feature>
<dbReference type="EMBL" id="WJBD01000020">
    <property type="protein sequence ID" value="MBC3889546.1"/>
    <property type="molecule type" value="Genomic_DNA"/>
</dbReference>
<dbReference type="GO" id="GO:0004622">
    <property type="term" value="F:phosphatidylcholine lysophospholipase activity"/>
    <property type="evidence" value="ECO:0007669"/>
    <property type="project" value="TreeGrafter"/>
</dbReference>
<gene>
    <name evidence="2" type="ORF">GH810_14630</name>
</gene>
<evidence type="ECO:0000313" key="2">
    <source>
        <dbReference type="EMBL" id="MBC3889546.1"/>
    </source>
</evidence>
<organism evidence="2 3">
    <name type="scientific">Acetobacterium paludosum</name>
    <dbReference type="NCBI Taxonomy" id="52693"/>
    <lineage>
        <taxon>Bacteria</taxon>
        <taxon>Bacillati</taxon>
        <taxon>Bacillota</taxon>
        <taxon>Clostridia</taxon>
        <taxon>Eubacteriales</taxon>
        <taxon>Eubacteriaceae</taxon>
        <taxon>Acetobacterium</taxon>
    </lineage>
</organism>
<protein>
    <recommendedName>
        <fullName evidence="1">SGNH hydrolase-type esterase domain-containing protein</fullName>
    </recommendedName>
</protein>
<dbReference type="PANTHER" id="PTHR30383:SF5">
    <property type="entry name" value="SGNH HYDROLASE-TYPE ESTERASE DOMAIN-CONTAINING PROTEIN"/>
    <property type="match status" value="1"/>
</dbReference>
<dbReference type="PANTHER" id="PTHR30383">
    <property type="entry name" value="THIOESTERASE 1/PROTEASE 1/LYSOPHOSPHOLIPASE L1"/>
    <property type="match status" value="1"/>
</dbReference>
<accession>A0A923HWF2</accession>
<dbReference type="Pfam" id="PF13472">
    <property type="entry name" value="Lipase_GDSL_2"/>
    <property type="match status" value="1"/>
</dbReference>
<reference evidence="2" key="1">
    <citation type="submission" date="2019-10" db="EMBL/GenBank/DDBJ databases">
        <authorList>
            <person name="Ross D.E."/>
            <person name="Gulliver D."/>
        </authorList>
    </citation>
    <scope>NUCLEOTIDE SEQUENCE</scope>
    <source>
        <strain evidence="2">DER-2019</strain>
    </source>
</reference>
<dbReference type="Proteomes" id="UP000616595">
    <property type="component" value="Unassembled WGS sequence"/>
</dbReference>
<sequence>MLILGLTDQTRLNSYDTETFRKKEIIVKIVCFGDSLTFGYNVAHKEKWHVLAEKETGIRLQNSGINGDTTDGMLVRIQQQVFAAKTDGVILMGGYNDIFFNHSWQRAAQNMKIMVDRCREQKLLVVVAIPPPILLPVAFKDGGEAIDFKKSAVMVEAYCLWLRDYTAAAQLPVLDFRSTIDWTDQDLYLDGIHQSPAGHQRMADRLIEFMGKQSWL</sequence>
<dbReference type="AlphaFoldDB" id="A0A923HWF2"/>
<evidence type="ECO:0000313" key="3">
    <source>
        <dbReference type="Proteomes" id="UP000616595"/>
    </source>
</evidence>
<dbReference type="OrthoDB" id="9777593at2"/>
<dbReference type="InterPro" id="IPR013830">
    <property type="entry name" value="SGNH_hydro"/>
</dbReference>
<name>A0A923HWF2_9FIRM</name>
<dbReference type="InterPro" id="IPR051532">
    <property type="entry name" value="Ester_Hydrolysis_Enzymes"/>
</dbReference>
<reference evidence="2" key="2">
    <citation type="submission" date="2020-10" db="EMBL/GenBank/DDBJ databases">
        <title>Comparative genomics of the Acetobacterium genus.</title>
        <authorList>
            <person name="Marshall C."/>
            <person name="May H."/>
            <person name="Norman S."/>
        </authorList>
    </citation>
    <scope>NUCLEOTIDE SEQUENCE</scope>
    <source>
        <strain evidence="2">DER-2019</strain>
    </source>
</reference>